<protein>
    <recommendedName>
        <fullName evidence="2 4">Acylphosphatase</fullName>
        <ecNumber evidence="2 4">3.6.1.7</ecNumber>
    </recommendedName>
</protein>
<gene>
    <name evidence="8" type="ORF">ASN18_1125</name>
</gene>
<dbReference type="PANTHER" id="PTHR47268">
    <property type="entry name" value="ACYLPHOSPHATASE"/>
    <property type="match status" value="1"/>
</dbReference>
<sequence>MHFPRAALVVARHFMIYAMEGKVRAHITIEGRVQGVCFRAFTRDIARRSDVRGWVKNLPNGDVEAVLEGAKKDVGVVIANCYKGPPGSLVTNISIKWENYTGEAEPFSITY</sequence>
<evidence type="ECO:0000313" key="9">
    <source>
        <dbReference type="Proteomes" id="UP000060487"/>
    </source>
</evidence>
<keyword evidence="4 5" id="KW-0378">Hydrolase</keyword>
<feature type="active site" evidence="4">
    <location>
        <position position="57"/>
    </location>
</feature>
<feature type="domain" description="Acylphosphatase-like" evidence="7">
    <location>
        <begin position="24"/>
        <end position="111"/>
    </location>
</feature>
<dbReference type="Proteomes" id="UP000060487">
    <property type="component" value="Unassembled WGS sequence"/>
</dbReference>
<evidence type="ECO:0000256" key="1">
    <source>
        <dbReference type="ARBA" id="ARBA00005614"/>
    </source>
</evidence>
<dbReference type="SUPFAM" id="SSF54975">
    <property type="entry name" value="Acylphosphatase/BLUF domain-like"/>
    <property type="match status" value="1"/>
</dbReference>
<dbReference type="Gene3D" id="3.30.70.100">
    <property type="match status" value="1"/>
</dbReference>
<dbReference type="EMBL" id="LNQR01000035">
    <property type="protein sequence ID" value="KWT90532.1"/>
    <property type="molecule type" value="Genomic_DNA"/>
</dbReference>
<dbReference type="GO" id="GO:0003998">
    <property type="term" value="F:acylphosphatase activity"/>
    <property type="evidence" value="ECO:0007669"/>
    <property type="project" value="UniProtKB-EC"/>
</dbReference>
<dbReference type="PROSITE" id="PS00150">
    <property type="entry name" value="ACYLPHOSPHATASE_1"/>
    <property type="match status" value="1"/>
</dbReference>
<proteinExistence type="inferred from homology"/>
<reference evidence="8 9" key="1">
    <citation type="submission" date="2015-11" db="EMBL/GenBank/DDBJ databases">
        <authorList>
            <person name="Lin W."/>
        </authorList>
    </citation>
    <scope>NUCLEOTIDE SEQUENCE [LARGE SCALE GENOMIC DNA]</scope>
    <source>
        <strain evidence="8 9">HCH-1</strain>
    </source>
</reference>
<dbReference type="InterPro" id="IPR001792">
    <property type="entry name" value="Acylphosphatase-like_dom"/>
</dbReference>
<evidence type="ECO:0000313" key="8">
    <source>
        <dbReference type="EMBL" id="KWT90532.1"/>
    </source>
</evidence>
<evidence type="ECO:0000259" key="7">
    <source>
        <dbReference type="PROSITE" id="PS51160"/>
    </source>
</evidence>
<evidence type="ECO:0000256" key="6">
    <source>
        <dbReference type="RuleBase" id="RU004168"/>
    </source>
</evidence>
<dbReference type="EC" id="3.6.1.7" evidence="2 4"/>
<dbReference type="InterPro" id="IPR017968">
    <property type="entry name" value="Acylphosphatase_CS"/>
</dbReference>
<dbReference type="Pfam" id="PF00708">
    <property type="entry name" value="Acylphosphatase"/>
    <property type="match status" value="1"/>
</dbReference>
<accession>A0ABR5SHZ3</accession>
<evidence type="ECO:0000256" key="2">
    <source>
        <dbReference type="ARBA" id="ARBA00012150"/>
    </source>
</evidence>
<dbReference type="InterPro" id="IPR036046">
    <property type="entry name" value="Acylphosphatase-like_dom_sf"/>
</dbReference>
<evidence type="ECO:0000256" key="3">
    <source>
        <dbReference type="ARBA" id="ARBA00047645"/>
    </source>
</evidence>
<dbReference type="PROSITE" id="PS51160">
    <property type="entry name" value="ACYLPHOSPHATASE_3"/>
    <property type="match status" value="1"/>
</dbReference>
<evidence type="ECO:0000256" key="4">
    <source>
        <dbReference type="PROSITE-ProRule" id="PRU00520"/>
    </source>
</evidence>
<keyword evidence="9" id="KW-1185">Reference proteome</keyword>
<dbReference type="InterPro" id="IPR020456">
    <property type="entry name" value="Acylphosphatase"/>
</dbReference>
<comment type="caution">
    <text evidence="8">The sequence shown here is derived from an EMBL/GenBank/DDBJ whole genome shotgun (WGS) entry which is preliminary data.</text>
</comment>
<comment type="similarity">
    <text evidence="1 6">Belongs to the acylphosphatase family.</text>
</comment>
<dbReference type="PRINTS" id="PR00112">
    <property type="entry name" value="ACYLPHPHTASE"/>
</dbReference>
<dbReference type="PANTHER" id="PTHR47268:SF4">
    <property type="entry name" value="ACYLPHOSPHATASE"/>
    <property type="match status" value="1"/>
</dbReference>
<comment type="catalytic activity">
    <reaction evidence="3 4 5">
        <text>an acyl phosphate + H2O = a carboxylate + phosphate + H(+)</text>
        <dbReference type="Rhea" id="RHEA:14965"/>
        <dbReference type="ChEBI" id="CHEBI:15377"/>
        <dbReference type="ChEBI" id="CHEBI:15378"/>
        <dbReference type="ChEBI" id="CHEBI:29067"/>
        <dbReference type="ChEBI" id="CHEBI:43474"/>
        <dbReference type="ChEBI" id="CHEBI:59918"/>
        <dbReference type="EC" id="3.6.1.7"/>
    </reaction>
</comment>
<organism evidence="8 9">
    <name type="scientific">Candidatus Magnetominusculus xianensis</name>
    <dbReference type="NCBI Taxonomy" id="1748249"/>
    <lineage>
        <taxon>Bacteria</taxon>
        <taxon>Pseudomonadati</taxon>
        <taxon>Nitrospirota</taxon>
        <taxon>Nitrospiria</taxon>
        <taxon>Nitrospirales</taxon>
        <taxon>Nitrospiraceae</taxon>
        <taxon>Candidatus Magnetominusculus</taxon>
    </lineage>
</organism>
<name>A0ABR5SHZ3_9BACT</name>
<dbReference type="PROSITE" id="PS00151">
    <property type="entry name" value="ACYLPHOSPHATASE_2"/>
    <property type="match status" value="1"/>
</dbReference>
<feature type="active site" evidence="4">
    <location>
        <position position="39"/>
    </location>
</feature>
<evidence type="ECO:0000256" key="5">
    <source>
        <dbReference type="RuleBase" id="RU000553"/>
    </source>
</evidence>